<dbReference type="Pfam" id="PF02518">
    <property type="entry name" value="HATPase_c"/>
    <property type="match status" value="1"/>
</dbReference>
<dbReference type="InterPro" id="IPR036097">
    <property type="entry name" value="HisK_dim/P_sf"/>
</dbReference>
<dbReference type="AlphaFoldDB" id="A0A1M6N1Q4"/>
<dbReference type="SMART" id="SM00388">
    <property type="entry name" value="HisKA"/>
    <property type="match status" value="1"/>
</dbReference>
<evidence type="ECO:0000256" key="6">
    <source>
        <dbReference type="ARBA" id="ARBA00022777"/>
    </source>
</evidence>
<dbReference type="InterPro" id="IPR003661">
    <property type="entry name" value="HisK_dim/P_dom"/>
</dbReference>
<dbReference type="PROSITE" id="PS50109">
    <property type="entry name" value="HIS_KIN"/>
    <property type="match status" value="1"/>
</dbReference>
<keyword evidence="9" id="KW-1133">Transmembrane helix</keyword>
<dbReference type="EC" id="2.7.13.3" evidence="2"/>
<dbReference type="STRING" id="198092.SAMN02745194_03665"/>
<gene>
    <name evidence="11" type="ORF">SAMN02745194_03665</name>
</gene>
<comment type="catalytic activity">
    <reaction evidence="1">
        <text>ATP + protein L-histidine = ADP + protein N-phospho-L-histidine.</text>
        <dbReference type="EC" id="2.7.13.3"/>
    </reaction>
</comment>
<feature type="transmembrane region" description="Helical" evidence="9">
    <location>
        <begin position="127"/>
        <end position="147"/>
    </location>
</feature>
<evidence type="ECO:0000256" key="2">
    <source>
        <dbReference type="ARBA" id="ARBA00012438"/>
    </source>
</evidence>
<dbReference type="CDD" id="cd00082">
    <property type="entry name" value="HisKA"/>
    <property type="match status" value="1"/>
</dbReference>
<dbReference type="SUPFAM" id="SSF55874">
    <property type="entry name" value="ATPase domain of HSP90 chaperone/DNA topoisomerase II/histidine kinase"/>
    <property type="match status" value="1"/>
</dbReference>
<evidence type="ECO:0000313" key="11">
    <source>
        <dbReference type="EMBL" id="SHJ89621.1"/>
    </source>
</evidence>
<evidence type="ECO:0000313" key="12">
    <source>
        <dbReference type="Proteomes" id="UP000184387"/>
    </source>
</evidence>
<keyword evidence="12" id="KW-1185">Reference proteome</keyword>
<accession>A0A1M6N1Q4</accession>
<keyword evidence="4" id="KW-0808">Transferase</keyword>
<dbReference type="Gene3D" id="3.30.565.10">
    <property type="entry name" value="Histidine kinase-like ATPase, C-terminal domain"/>
    <property type="match status" value="1"/>
</dbReference>
<keyword evidence="3" id="KW-0597">Phosphoprotein</keyword>
<evidence type="ECO:0000256" key="8">
    <source>
        <dbReference type="ARBA" id="ARBA00023012"/>
    </source>
</evidence>
<dbReference type="InterPro" id="IPR005467">
    <property type="entry name" value="His_kinase_dom"/>
</dbReference>
<sequence>MAAALIAALVATIPFARVTITGSEVILPAYAAAVFVLEVITAALLFSLYSVQRGPALLVLASGYLTAALMIPGWILTFPGLFSSLGIEADVQATATIAALRRITFALFIFSYALAPFGASAGRSPGVTATWTVICIFAAAAAVMWLIARQQMSLPTFMRDARNVTALWSIVPAAAMAIYVTSMAILIRRRRAALDIWVCLVVFSLVIELTLLSYISSGVRLSVGWWGGRVYGLAAAGTVLLVLLADTTAVYARLARSVAAEQRARQNRLTAMEALSASIAHEINQPLASIITNADAGLRWLTRAEPRIDKVDASLRAIVSEGHRANKIVLGIRTMFMKGAQERALVDLPKVITDVTRSAAEEANLAGVSISVLLDPQTPAVIGNSVQLRQVIRNLVENAIDAMKTISDRQRELSIETRRLADGEVEITVRDTGTGLEPGMEERVFEPFFSSKPGGMGMGLMFCRAVVEAHGGRLWTSANVPRGAIFHVSLPAAEMNSRD</sequence>
<dbReference type="GO" id="GO:0005524">
    <property type="term" value="F:ATP binding"/>
    <property type="evidence" value="ECO:0007669"/>
    <property type="project" value="UniProtKB-KW"/>
</dbReference>
<feature type="transmembrane region" description="Helical" evidence="9">
    <location>
        <begin position="56"/>
        <end position="75"/>
    </location>
</feature>
<keyword evidence="8" id="KW-0902">Two-component regulatory system</keyword>
<keyword evidence="5" id="KW-0547">Nucleotide-binding</keyword>
<dbReference type="Gene3D" id="1.10.287.130">
    <property type="match status" value="1"/>
</dbReference>
<evidence type="ECO:0000256" key="9">
    <source>
        <dbReference type="SAM" id="Phobius"/>
    </source>
</evidence>
<evidence type="ECO:0000259" key="10">
    <source>
        <dbReference type="PROSITE" id="PS50109"/>
    </source>
</evidence>
<protein>
    <recommendedName>
        <fullName evidence="2">histidine kinase</fullName>
        <ecNumber evidence="2">2.7.13.3</ecNumber>
    </recommendedName>
</protein>
<proteinExistence type="predicted"/>
<feature type="transmembrane region" description="Helical" evidence="9">
    <location>
        <begin position="28"/>
        <end position="49"/>
    </location>
</feature>
<keyword evidence="7" id="KW-0067">ATP-binding</keyword>
<dbReference type="Proteomes" id="UP000184387">
    <property type="component" value="Unassembled WGS sequence"/>
</dbReference>
<evidence type="ECO:0000256" key="5">
    <source>
        <dbReference type="ARBA" id="ARBA00022741"/>
    </source>
</evidence>
<dbReference type="PANTHER" id="PTHR43065:SF10">
    <property type="entry name" value="PEROXIDE STRESS-ACTIVATED HISTIDINE KINASE MAK3"/>
    <property type="match status" value="1"/>
</dbReference>
<feature type="domain" description="Histidine kinase" evidence="10">
    <location>
        <begin position="278"/>
        <end position="494"/>
    </location>
</feature>
<dbReference type="InterPro" id="IPR033424">
    <property type="entry name" value="MASE4"/>
</dbReference>
<dbReference type="InterPro" id="IPR003594">
    <property type="entry name" value="HATPase_dom"/>
</dbReference>
<dbReference type="Pfam" id="PF00512">
    <property type="entry name" value="HisKA"/>
    <property type="match status" value="1"/>
</dbReference>
<organism evidence="11 12">
    <name type="scientific">Muricoccus roseus</name>
    <dbReference type="NCBI Taxonomy" id="198092"/>
    <lineage>
        <taxon>Bacteria</taxon>
        <taxon>Pseudomonadati</taxon>
        <taxon>Pseudomonadota</taxon>
        <taxon>Alphaproteobacteria</taxon>
        <taxon>Acetobacterales</taxon>
        <taxon>Roseomonadaceae</taxon>
        <taxon>Muricoccus</taxon>
    </lineage>
</organism>
<dbReference type="SUPFAM" id="SSF47384">
    <property type="entry name" value="Homodimeric domain of signal transducing histidine kinase"/>
    <property type="match status" value="1"/>
</dbReference>
<dbReference type="InterPro" id="IPR004358">
    <property type="entry name" value="Sig_transdc_His_kin-like_C"/>
</dbReference>
<feature type="transmembrane region" description="Helical" evidence="9">
    <location>
        <begin position="95"/>
        <end position="115"/>
    </location>
</feature>
<feature type="transmembrane region" description="Helical" evidence="9">
    <location>
        <begin position="194"/>
        <end position="215"/>
    </location>
</feature>
<keyword evidence="9" id="KW-0472">Membrane</keyword>
<feature type="transmembrane region" description="Helical" evidence="9">
    <location>
        <begin position="167"/>
        <end position="187"/>
    </location>
</feature>
<dbReference type="InterPro" id="IPR036890">
    <property type="entry name" value="HATPase_C_sf"/>
</dbReference>
<name>A0A1M6N1Q4_9PROT</name>
<reference evidence="11 12" key="1">
    <citation type="submission" date="2016-11" db="EMBL/GenBank/DDBJ databases">
        <authorList>
            <person name="Jaros S."/>
            <person name="Januszkiewicz K."/>
            <person name="Wedrychowicz H."/>
        </authorList>
    </citation>
    <scope>NUCLEOTIDE SEQUENCE [LARGE SCALE GENOMIC DNA]</scope>
    <source>
        <strain evidence="11 12">DSM 14916</strain>
    </source>
</reference>
<keyword evidence="6 11" id="KW-0418">Kinase</keyword>
<keyword evidence="9" id="KW-0812">Transmembrane</keyword>
<feature type="transmembrane region" description="Helical" evidence="9">
    <location>
        <begin position="230"/>
        <end position="254"/>
    </location>
</feature>
<dbReference type="GO" id="GO:0000155">
    <property type="term" value="F:phosphorelay sensor kinase activity"/>
    <property type="evidence" value="ECO:0007669"/>
    <property type="project" value="InterPro"/>
</dbReference>
<evidence type="ECO:0000256" key="4">
    <source>
        <dbReference type="ARBA" id="ARBA00022679"/>
    </source>
</evidence>
<evidence type="ECO:0000256" key="3">
    <source>
        <dbReference type="ARBA" id="ARBA00022553"/>
    </source>
</evidence>
<evidence type="ECO:0000256" key="7">
    <source>
        <dbReference type="ARBA" id="ARBA00022840"/>
    </source>
</evidence>
<dbReference type="PANTHER" id="PTHR43065">
    <property type="entry name" value="SENSOR HISTIDINE KINASE"/>
    <property type="match status" value="1"/>
</dbReference>
<dbReference type="SMART" id="SM00387">
    <property type="entry name" value="HATPase_c"/>
    <property type="match status" value="1"/>
</dbReference>
<dbReference type="EMBL" id="FQZF01000024">
    <property type="protein sequence ID" value="SHJ89621.1"/>
    <property type="molecule type" value="Genomic_DNA"/>
</dbReference>
<dbReference type="PRINTS" id="PR00344">
    <property type="entry name" value="BCTRLSENSOR"/>
</dbReference>
<dbReference type="Pfam" id="PF17158">
    <property type="entry name" value="MASE4"/>
    <property type="match status" value="1"/>
</dbReference>
<evidence type="ECO:0000256" key="1">
    <source>
        <dbReference type="ARBA" id="ARBA00000085"/>
    </source>
</evidence>